<dbReference type="EnsemblMetazoa" id="Aqu2.1.04866_001">
    <property type="protein sequence ID" value="Aqu2.1.04866_001"/>
    <property type="gene ID" value="Aqu2.1.04866"/>
</dbReference>
<dbReference type="InParanoid" id="A0A1X7SS17"/>
<protein>
    <recommendedName>
        <fullName evidence="3">Acid ceramidase N-terminal domain-containing protein</fullName>
    </recommendedName>
</protein>
<keyword evidence="1" id="KW-0732">Signal</keyword>
<name>A0A1X7SS17_AMPQE</name>
<organism evidence="2">
    <name type="scientific">Amphimedon queenslandica</name>
    <name type="common">Sponge</name>
    <dbReference type="NCBI Taxonomy" id="400682"/>
    <lineage>
        <taxon>Eukaryota</taxon>
        <taxon>Metazoa</taxon>
        <taxon>Porifera</taxon>
        <taxon>Demospongiae</taxon>
        <taxon>Heteroscleromorpha</taxon>
        <taxon>Haplosclerida</taxon>
        <taxon>Niphatidae</taxon>
        <taxon>Amphimedon</taxon>
    </lineage>
</organism>
<dbReference type="PANTHER" id="PTHR28583:SF4">
    <property type="entry name" value="N-ACYLETHANOLAMINE-HYDROLYZING ACID AMIDASE"/>
    <property type="match status" value="1"/>
</dbReference>
<evidence type="ECO:0008006" key="3">
    <source>
        <dbReference type="Google" id="ProtNLM"/>
    </source>
</evidence>
<evidence type="ECO:0000256" key="1">
    <source>
        <dbReference type="SAM" id="SignalP"/>
    </source>
</evidence>
<reference evidence="2" key="1">
    <citation type="submission" date="2017-05" db="UniProtKB">
        <authorList>
            <consortium name="EnsemblMetazoa"/>
        </authorList>
    </citation>
    <scope>IDENTIFICATION</scope>
</reference>
<accession>A0A1X7SS17</accession>
<evidence type="ECO:0000313" key="2">
    <source>
        <dbReference type="EnsemblMetazoa" id="Aqu2.1.04866_001"/>
    </source>
</evidence>
<feature type="chain" id="PRO_5010890366" description="Acid ceramidase N-terminal domain-containing protein" evidence="1">
    <location>
        <begin position="21"/>
        <end position="260"/>
    </location>
</feature>
<sequence>MAAVCLVFLLIFSTQMQAQAKDVPIPNYDINLELPQNERWKEPRLIGNNSYHMLSIMAASLERYYPQEYAQEMMSFVTYGQITVGDIVIWNMLDELTAYVHQSYPQPSHYSSSSIPFFSTDHAVLVPASLQLQRLNLDYGGPLGKLAVTVHFQRNGITVYSGTIFAGYVGILTAVKPGRFSITQNDRYNGDWTLNVKQASMLGTSSFLALKVRDLLDDPSSDFKKVVNTIASTQFIDPFYAIVGGVSGDEGAIIIHNRTT</sequence>
<dbReference type="PANTHER" id="PTHR28583">
    <property type="entry name" value="ACID AMIDASE"/>
    <property type="match status" value="1"/>
</dbReference>
<feature type="signal peptide" evidence="1">
    <location>
        <begin position="1"/>
        <end position="20"/>
    </location>
</feature>
<dbReference type="OrthoDB" id="5273684at2759"/>
<dbReference type="AlphaFoldDB" id="A0A1X7SS17"/>
<dbReference type="GO" id="GO:0016810">
    <property type="term" value="F:hydrolase activity, acting on carbon-nitrogen (but not peptide) bonds"/>
    <property type="evidence" value="ECO:0007669"/>
    <property type="project" value="TreeGrafter"/>
</dbReference>
<proteinExistence type="predicted"/>